<organism evidence="1 2">
    <name type="scientific">Setomelanomma holmii</name>
    <dbReference type="NCBI Taxonomy" id="210430"/>
    <lineage>
        <taxon>Eukaryota</taxon>
        <taxon>Fungi</taxon>
        <taxon>Dikarya</taxon>
        <taxon>Ascomycota</taxon>
        <taxon>Pezizomycotina</taxon>
        <taxon>Dothideomycetes</taxon>
        <taxon>Pleosporomycetidae</taxon>
        <taxon>Pleosporales</taxon>
        <taxon>Pleosporineae</taxon>
        <taxon>Phaeosphaeriaceae</taxon>
        <taxon>Setomelanomma</taxon>
    </lineage>
</organism>
<evidence type="ECO:0000313" key="2">
    <source>
        <dbReference type="Proteomes" id="UP000799777"/>
    </source>
</evidence>
<protein>
    <submittedName>
        <fullName evidence="1">Uncharacterized protein</fullName>
    </submittedName>
</protein>
<name>A0A9P4GZA6_9PLEO</name>
<dbReference type="Proteomes" id="UP000799777">
    <property type="component" value="Unassembled WGS sequence"/>
</dbReference>
<sequence>MARPTRKPHPFGGGPFFTDLSHEVRNEVYKYLTFSPVITKDTFDSYALILTSRQAKREAEEQGALQVWSLVRNLRKDSNTWSRENTAAAEARAQKCDLHATCDPHKTSPI</sequence>
<dbReference type="AlphaFoldDB" id="A0A9P4GZA6"/>
<keyword evidence="2" id="KW-1185">Reference proteome</keyword>
<accession>A0A9P4GZA6</accession>
<proteinExistence type="predicted"/>
<dbReference type="EMBL" id="ML978301">
    <property type="protein sequence ID" value="KAF2024289.1"/>
    <property type="molecule type" value="Genomic_DNA"/>
</dbReference>
<evidence type="ECO:0000313" key="1">
    <source>
        <dbReference type="EMBL" id="KAF2024289.1"/>
    </source>
</evidence>
<reference evidence="1" key="1">
    <citation type="journal article" date="2020" name="Stud. Mycol.">
        <title>101 Dothideomycetes genomes: a test case for predicting lifestyles and emergence of pathogens.</title>
        <authorList>
            <person name="Haridas S."/>
            <person name="Albert R."/>
            <person name="Binder M."/>
            <person name="Bloem J."/>
            <person name="Labutti K."/>
            <person name="Salamov A."/>
            <person name="Andreopoulos B."/>
            <person name="Baker S."/>
            <person name="Barry K."/>
            <person name="Bills G."/>
            <person name="Bluhm B."/>
            <person name="Cannon C."/>
            <person name="Castanera R."/>
            <person name="Culley D."/>
            <person name="Daum C."/>
            <person name="Ezra D."/>
            <person name="Gonzalez J."/>
            <person name="Henrissat B."/>
            <person name="Kuo A."/>
            <person name="Liang C."/>
            <person name="Lipzen A."/>
            <person name="Lutzoni F."/>
            <person name="Magnuson J."/>
            <person name="Mondo S."/>
            <person name="Nolan M."/>
            <person name="Ohm R."/>
            <person name="Pangilinan J."/>
            <person name="Park H.-J."/>
            <person name="Ramirez L."/>
            <person name="Alfaro M."/>
            <person name="Sun H."/>
            <person name="Tritt A."/>
            <person name="Yoshinaga Y."/>
            <person name="Zwiers L.-H."/>
            <person name="Turgeon B."/>
            <person name="Goodwin S."/>
            <person name="Spatafora J."/>
            <person name="Crous P."/>
            <person name="Grigoriev I."/>
        </authorList>
    </citation>
    <scope>NUCLEOTIDE SEQUENCE</scope>
    <source>
        <strain evidence="1">CBS 110217</strain>
    </source>
</reference>
<comment type="caution">
    <text evidence="1">The sequence shown here is derived from an EMBL/GenBank/DDBJ whole genome shotgun (WGS) entry which is preliminary data.</text>
</comment>
<gene>
    <name evidence="1" type="ORF">EK21DRAFT_117927</name>
</gene>